<feature type="transmembrane region" description="Helical" evidence="7">
    <location>
        <begin position="209"/>
        <end position="229"/>
    </location>
</feature>
<feature type="region of interest" description="Disordered" evidence="6">
    <location>
        <begin position="281"/>
        <end position="321"/>
    </location>
</feature>
<evidence type="ECO:0000256" key="7">
    <source>
        <dbReference type="SAM" id="Phobius"/>
    </source>
</evidence>
<feature type="region of interest" description="Disordered" evidence="6">
    <location>
        <begin position="357"/>
        <end position="395"/>
    </location>
</feature>
<protein>
    <recommendedName>
        <fullName evidence="8">Rhodopsin domain-containing protein</fullName>
    </recommendedName>
</protein>
<evidence type="ECO:0000256" key="1">
    <source>
        <dbReference type="ARBA" id="ARBA00004141"/>
    </source>
</evidence>
<evidence type="ECO:0000256" key="5">
    <source>
        <dbReference type="ARBA" id="ARBA00038359"/>
    </source>
</evidence>
<proteinExistence type="inferred from homology"/>
<feature type="transmembrane region" description="Helical" evidence="7">
    <location>
        <begin position="51"/>
        <end position="76"/>
    </location>
</feature>
<evidence type="ECO:0000256" key="3">
    <source>
        <dbReference type="ARBA" id="ARBA00022989"/>
    </source>
</evidence>
<feature type="transmembrane region" description="Helical" evidence="7">
    <location>
        <begin position="249"/>
        <end position="273"/>
    </location>
</feature>
<dbReference type="AlphaFoldDB" id="A0A0U5GT72"/>
<evidence type="ECO:0000256" key="6">
    <source>
        <dbReference type="SAM" id="MobiDB-lite"/>
    </source>
</evidence>
<dbReference type="PANTHER" id="PTHR33048:SF129">
    <property type="entry name" value="INTEGRAL MEMBRANE PROTEIN-RELATED"/>
    <property type="match status" value="1"/>
</dbReference>
<sequence>MATEYSPEYLAEDRRTPAYIGVAVVTALSFVVVCVRLYARRFLIRELGWDDLFILAAQLTSWATMALCMMILKYGAGRHLPALLQTPETLVHMYKWLVTTQMVYMFNLWLCRVSGLAFYARLNPMPPFILYLRLSFAFVTAVWFAQTLIIALQCIPLAALWDQTIEGRCMGSRIVFVSTGALTIVCDSLILLLPIKMVLGLQAKMARKLALLAILCFGVFAVATSILRMQSMLVSIYNESDATWYFSPVIAWTCAEVSAAIIALSLPALRALFGFLKEQRSTRDGNSNSYENSNGYSHGSNGIGMDSMSRSGKGSRARSKKGKVYHGSELYENTVEIEVDCVRSASQEALWDGYASGNGGVGGGGGGGSGSGSEGRGSGPKIRVTNTVDVDVSRK</sequence>
<gene>
    <name evidence="9" type="ORF">ASPCAL07664</name>
</gene>
<evidence type="ECO:0000256" key="4">
    <source>
        <dbReference type="ARBA" id="ARBA00023136"/>
    </source>
</evidence>
<keyword evidence="3 7" id="KW-1133">Transmembrane helix</keyword>
<feature type="transmembrane region" description="Helical" evidence="7">
    <location>
        <begin position="96"/>
        <end position="119"/>
    </location>
</feature>
<feature type="compositionally biased region" description="Gly residues" evidence="6">
    <location>
        <begin position="357"/>
        <end position="378"/>
    </location>
</feature>
<name>A0A0U5GT72_ASPCI</name>
<reference evidence="10" key="1">
    <citation type="journal article" date="2016" name="Genome Announc.">
        <title>Draft genome sequences of fungus Aspergillus calidoustus.</title>
        <authorList>
            <person name="Horn F."/>
            <person name="Linde J."/>
            <person name="Mattern D.J."/>
            <person name="Walther G."/>
            <person name="Guthke R."/>
            <person name="Scherlach K."/>
            <person name="Martin K."/>
            <person name="Brakhage A.A."/>
            <person name="Petzke L."/>
            <person name="Valiante V."/>
        </authorList>
    </citation>
    <scope>NUCLEOTIDE SEQUENCE [LARGE SCALE GENOMIC DNA]</scope>
    <source>
        <strain evidence="10">SF006504</strain>
    </source>
</reference>
<feature type="transmembrane region" description="Helical" evidence="7">
    <location>
        <begin position="131"/>
        <end position="161"/>
    </location>
</feature>
<dbReference type="GO" id="GO:0016020">
    <property type="term" value="C:membrane"/>
    <property type="evidence" value="ECO:0007669"/>
    <property type="project" value="UniProtKB-SubCell"/>
</dbReference>
<dbReference type="InterPro" id="IPR052337">
    <property type="entry name" value="SAT4-like"/>
</dbReference>
<keyword evidence="2 7" id="KW-0812">Transmembrane</keyword>
<keyword evidence="4 7" id="KW-0472">Membrane</keyword>
<dbReference type="Pfam" id="PF20684">
    <property type="entry name" value="Fung_rhodopsin"/>
    <property type="match status" value="1"/>
</dbReference>
<organism evidence="9 10">
    <name type="scientific">Aspergillus calidoustus</name>
    <dbReference type="NCBI Taxonomy" id="454130"/>
    <lineage>
        <taxon>Eukaryota</taxon>
        <taxon>Fungi</taxon>
        <taxon>Dikarya</taxon>
        <taxon>Ascomycota</taxon>
        <taxon>Pezizomycotina</taxon>
        <taxon>Eurotiomycetes</taxon>
        <taxon>Eurotiomycetidae</taxon>
        <taxon>Eurotiales</taxon>
        <taxon>Aspergillaceae</taxon>
        <taxon>Aspergillus</taxon>
        <taxon>Aspergillus subgen. Nidulantes</taxon>
    </lineage>
</organism>
<comment type="subcellular location">
    <subcellularLocation>
        <location evidence="1">Membrane</location>
        <topology evidence="1">Multi-pass membrane protein</topology>
    </subcellularLocation>
</comment>
<feature type="transmembrane region" description="Helical" evidence="7">
    <location>
        <begin position="18"/>
        <end position="39"/>
    </location>
</feature>
<dbReference type="EMBL" id="CDMC01000006">
    <property type="protein sequence ID" value="CEN60994.1"/>
    <property type="molecule type" value="Genomic_DNA"/>
</dbReference>
<feature type="domain" description="Rhodopsin" evidence="8">
    <location>
        <begin position="35"/>
        <end position="273"/>
    </location>
</feature>
<feature type="compositionally biased region" description="Low complexity" evidence="6">
    <location>
        <begin position="285"/>
        <end position="312"/>
    </location>
</feature>
<dbReference type="PANTHER" id="PTHR33048">
    <property type="entry name" value="PTH11-LIKE INTEGRAL MEMBRANE PROTEIN (AFU_ORTHOLOGUE AFUA_5G11245)"/>
    <property type="match status" value="1"/>
</dbReference>
<dbReference type="OrthoDB" id="5283415at2759"/>
<evidence type="ECO:0000313" key="9">
    <source>
        <dbReference type="EMBL" id="CEN60994.1"/>
    </source>
</evidence>
<dbReference type="InterPro" id="IPR049326">
    <property type="entry name" value="Rhodopsin_dom_fungi"/>
</dbReference>
<dbReference type="Proteomes" id="UP000054771">
    <property type="component" value="Unassembled WGS sequence"/>
</dbReference>
<feature type="transmembrane region" description="Helical" evidence="7">
    <location>
        <begin position="173"/>
        <end position="197"/>
    </location>
</feature>
<keyword evidence="10" id="KW-1185">Reference proteome</keyword>
<evidence type="ECO:0000259" key="8">
    <source>
        <dbReference type="Pfam" id="PF20684"/>
    </source>
</evidence>
<evidence type="ECO:0000256" key="2">
    <source>
        <dbReference type="ARBA" id="ARBA00022692"/>
    </source>
</evidence>
<comment type="similarity">
    <text evidence="5">Belongs to the SAT4 family.</text>
</comment>
<evidence type="ECO:0000313" key="10">
    <source>
        <dbReference type="Proteomes" id="UP000054771"/>
    </source>
</evidence>
<dbReference type="OMA" id="MTIICDS"/>
<accession>A0A0U5GT72</accession>